<dbReference type="PANTHER" id="PTHR10253">
    <property type="entry name" value="POLYCOMB PROTEIN"/>
    <property type="match status" value="1"/>
</dbReference>
<organism evidence="7 8">
    <name type="scientific">Vittaforma corneae (strain ATCC 50505)</name>
    <name type="common">Microsporidian parasite</name>
    <name type="synonym">Nosema corneum</name>
    <dbReference type="NCBI Taxonomy" id="993615"/>
    <lineage>
        <taxon>Eukaryota</taxon>
        <taxon>Fungi</taxon>
        <taxon>Fungi incertae sedis</taxon>
        <taxon>Microsporidia</taxon>
        <taxon>Nosematidae</taxon>
        <taxon>Vittaforma</taxon>
    </lineage>
</organism>
<gene>
    <name evidence="7" type="ORF">VICG_01011</name>
</gene>
<dbReference type="Proteomes" id="UP000011082">
    <property type="component" value="Unassembled WGS sequence"/>
</dbReference>
<evidence type="ECO:0000256" key="6">
    <source>
        <dbReference type="PROSITE-ProRule" id="PRU00221"/>
    </source>
</evidence>
<evidence type="ECO:0000256" key="2">
    <source>
        <dbReference type="ARBA" id="ARBA00022574"/>
    </source>
</evidence>
<dbReference type="OrthoDB" id="1367865at2759"/>
<protein>
    <submittedName>
        <fullName evidence="7">Uncharacterized protein</fullName>
    </submittedName>
</protein>
<feature type="repeat" description="WD" evidence="6">
    <location>
        <begin position="96"/>
        <end position="135"/>
    </location>
</feature>
<dbReference type="InterPro" id="IPR015943">
    <property type="entry name" value="WD40/YVTN_repeat-like_dom_sf"/>
</dbReference>
<dbReference type="OMA" id="HKAYINC"/>
<accession>L2GMZ1</accession>
<dbReference type="InterPro" id="IPR051243">
    <property type="entry name" value="PcG_WD-repeat"/>
</dbReference>
<dbReference type="Pfam" id="PF00400">
    <property type="entry name" value="WD40"/>
    <property type="match status" value="2"/>
</dbReference>
<dbReference type="AlphaFoldDB" id="L2GMZ1"/>
<dbReference type="InterPro" id="IPR036322">
    <property type="entry name" value="WD40_repeat_dom_sf"/>
</dbReference>
<evidence type="ECO:0000256" key="3">
    <source>
        <dbReference type="ARBA" id="ARBA00022737"/>
    </source>
</evidence>
<feature type="repeat" description="WD" evidence="6">
    <location>
        <begin position="139"/>
        <end position="180"/>
    </location>
</feature>
<comment type="similarity">
    <text evidence="1">Belongs to the WD repeat ESC family.</text>
</comment>
<evidence type="ECO:0000256" key="5">
    <source>
        <dbReference type="ARBA" id="ARBA00023163"/>
    </source>
</evidence>
<dbReference type="PROSITE" id="PS50294">
    <property type="entry name" value="WD_REPEATS_REGION"/>
    <property type="match status" value="1"/>
</dbReference>
<dbReference type="HOGENOM" id="CLU_032683_0_0_1"/>
<dbReference type="Gene3D" id="2.130.10.10">
    <property type="entry name" value="YVTN repeat-like/Quinoprotein amine dehydrogenase"/>
    <property type="match status" value="1"/>
</dbReference>
<dbReference type="SUPFAM" id="SSF50978">
    <property type="entry name" value="WD40 repeat-like"/>
    <property type="match status" value="1"/>
</dbReference>
<dbReference type="GeneID" id="19881723"/>
<keyword evidence="8" id="KW-1185">Reference proteome</keyword>
<dbReference type="RefSeq" id="XP_007604458.1">
    <property type="nucleotide sequence ID" value="XM_007604396.1"/>
</dbReference>
<keyword evidence="4" id="KW-0805">Transcription regulation</keyword>
<reference evidence="8" key="1">
    <citation type="submission" date="2011-05" db="EMBL/GenBank/DDBJ databases">
        <title>The genome sequence of Vittaforma corneae strain ATCC 50505.</title>
        <authorList>
            <consortium name="The Broad Institute Genome Sequencing Platform"/>
            <person name="Cuomo C."/>
            <person name="Didier E."/>
            <person name="Bowers L."/>
            <person name="Young S.K."/>
            <person name="Zeng Q."/>
            <person name="Gargeya S."/>
            <person name="Fitzgerald M."/>
            <person name="Haas B."/>
            <person name="Abouelleil A."/>
            <person name="Alvarado L."/>
            <person name="Arachchi H.M."/>
            <person name="Berlin A."/>
            <person name="Chapman S.B."/>
            <person name="Gearin G."/>
            <person name="Goldberg J."/>
            <person name="Griggs A."/>
            <person name="Gujja S."/>
            <person name="Hansen M."/>
            <person name="Heiman D."/>
            <person name="Howarth C."/>
            <person name="Larimer J."/>
            <person name="Lui A."/>
            <person name="MacDonald P.J.P."/>
            <person name="McCowen C."/>
            <person name="Montmayeur A."/>
            <person name="Murphy C."/>
            <person name="Neiman D."/>
            <person name="Pearson M."/>
            <person name="Priest M."/>
            <person name="Roberts A."/>
            <person name="Saif S."/>
            <person name="Shea T."/>
            <person name="Sisk P."/>
            <person name="Stolte C."/>
            <person name="Sykes S."/>
            <person name="Wortman J."/>
            <person name="Nusbaum C."/>
            <person name="Birren B."/>
        </authorList>
    </citation>
    <scope>NUCLEOTIDE SEQUENCE [LARGE SCALE GENOMIC DNA]</scope>
    <source>
        <strain evidence="8">ATCC 50505</strain>
    </source>
</reference>
<sequence length="324" mass="36765">MFKEFHSLKLEHLRCLKEVGIVAAFGYRTCIVMNDELETLCRFIDANKDEKYYCGEFFENKMSNFCSPNKYFLVLGGETGVIKILDIQEGVLATFLTGHTGAVCDIKILGNHIVSSGEDSSIRIWSLRSLKCIGVCGGIFGHKDHILSIDILFDRSMIVSSGTDCVIKQWKIDDFKKRYLNYEPFTSFNNIHCCPISKIKYYGNMIVSLCNNTISMVFNNREKIDSSLNFNKNDPIFIGSIDLFNNCKTFDILGHILLGMGSNGDVYIFDLRSIAEESMPLLMSTNVNAAEDFIFMNDLLYISSGNAIHRIKLDLSYFNDKYTV</sequence>
<dbReference type="InterPro" id="IPR001680">
    <property type="entry name" value="WD40_rpt"/>
</dbReference>
<proteinExistence type="inferred from homology"/>
<evidence type="ECO:0000256" key="1">
    <source>
        <dbReference type="ARBA" id="ARBA00008075"/>
    </source>
</evidence>
<evidence type="ECO:0000313" key="8">
    <source>
        <dbReference type="Proteomes" id="UP000011082"/>
    </source>
</evidence>
<name>L2GMZ1_VITCO</name>
<dbReference type="InParanoid" id="L2GMZ1"/>
<evidence type="ECO:0000256" key="4">
    <source>
        <dbReference type="ARBA" id="ARBA00023015"/>
    </source>
</evidence>
<evidence type="ECO:0000313" key="7">
    <source>
        <dbReference type="EMBL" id="ELA41994.1"/>
    </source>
</evidence>
<dbReference type="PROSITE" id="PS50082">
    <property type="entry name" value="WD_REPEATS_2"/>
    <property type="match status" value="2"/>
</dbReference>
<dbReference type="SMART" id="SM00320">
    <property type="entry name" value="WD40"/>
    <property type="match status" value="2"/>
</dbReference>
<dbReference type="VEuPathDB" id="MicrosporidiaDB:VICG_01011"/>
<keyword evidence="2 6" id="KW-0853">WD repeat</keyword>
<keyword evidence="3" id="KW-0677">Repeat</keyword>
<dbReference type="EMBL" id="JH370136">
    <property type="protein sequence ID" value="ELA41994.1"/>
    <property type="molecule type" value="Genomic_DNA"/>
</dbReference>
<dbReference type="STRING" id="993615.L2GMZ1"/>
<keyword evidence="5" id="KW-0804">Transcription</keyword>